<proteinExistence type="predicted"/>
<comment type="caution">
    <text evidence="1">The sequence shown here is derived from an EMBL/GenBank/DDBJ whole genome shotgun (WGS) entry which is preliminary data.</text>
</comment>
<organism evidence="1 2">
    <name type="scientific">Rhodopseudomonas rhenobacensis</name>
    <dbReference type="NCBI Taxonomy" id="87461"/>
    <lineage>
        <taxon>Bacteria</taxon>
        <taxon>Pseudomonadati</taxon>
        <taxon>Pseudomonadota</taxon>
        <taxon>Alphaproteobacteria</taxon>
        <taxon>Hyphomicrobiales</taxon>
        <taxon>Nitrobacteraceae</taxon>
        <taxon>Rhodopseudomonas</taxon>
    </lineage>
</organism>
<name>A0A7W7Z4I5_9BRAD</name>
<dbReference type="EMBL" id="JACHIH010000015">
    <property type="protein sequence ID" value="MBB5047861.1"/>
    <property type="molecule type" value="Genomic_DNA"/>
</dbReference>
<accession>A0A7W7Z4I5</accession>
<reference evidence="1 2" key="1">
    <citation type="submission" date="2020-08" db="EMBL/GenBank/DDBJ databases">
        <title>Genomic Encyclopedia of Type Strains, Phase IV (KMG-IV): sequencing the most valuable type-strain genomes for metagenomic binning, comparative biology and taxonomic classification.</title>
        <authorList>
            <person name="Goeker M."/>
        </authorList>
    </citation>
    <scope>NUCLEOTIDE SEQUENCE [LARGE SCALE GENOMIC DNA]</scope>
    <source>
        <strain evidence="1 2">DSM 12706</strain>
    </source>
</reference>
<keyword evidence="2" id="KW-1185">Reference proteome</keyword>
<dbReference type="AlphaFoldDB" id="A0A7W7Z4I5"/>
<evidence type="ECO:0000313" key="1">
    <source>
        <dbReference type="EMBL" id="MBB5047861.1"/>
    </source>
</evidence>
<evidence type="ECO:0000313" key="2">
    <source>
        <dbReference type="Proteomes" id="UP000542353"/>
    </source>
</evidence>
<gene>
    <name evidence="1" type="ORF">HNR60_002618</name>
</gene>
<protein>
    <submittedName>
        <fullName evidence="1">Uncharacterized protein</fullName>
    </submittedName>
</protein>
<dbReference type="Proteomes" id="UP000542353">
    <property type="component" value="Unassembled WGS sequence"/>
</dbReference>
<sequence>MSRFWPGRAGPAETASALSSITQTLAISSRQILTR</sequence>